<gene>
    <name evidence="1" type="ORF">Ade02nite_04860</name>
</gene>
<dbReference type="RefSeq" id="WP_203759819.1">
    <property type="nucleotide sequence ID" value="NZ_BAAABO010000004.1"/>
</dbReference>
<keyword evidence="2" id="KW-1185">Reference proteome</keyword>
<evidence type="ECO:0000313" key="1">
    <source>
        <dbReference type="EMBL" id="GID71845.1"/>
    </source>
</evidence>
<evidence type="ECO:0008006" key="3">
    <source>
        <dbReference type="Google" id="ProtNLM"/>
    </source>
</evidence>
<accession>A0ABQ3XVS8</accession>
<sequence length="198" mass="20538">MREILCDPAFVVPPVPAGDSGVAWLRATVGRFSEGADHARRRGLQEAILDGVPPESLRGTGGHPVSVLARAMGVTDPAVAGLVEDVAQAYQPGAGDDGRADPAVERLVAIFGGERDERTAARIGLLVQACAATVALIERTRHRPVEEVLRDDPPVPFTKRQRIDGGEIVVVPLAGGLAFGAGPRACPGKAHALALAQG</sequence>
<proteinExistence type="predicted"/>
<organism evidence="1 2">
    <name type="scientific">Paractinoplanes deccanensis</name>
    <dbReference type="NCBI Taxonomy" id="113561"/>
    <lineage>
        <taxon>Bacteria</taxon>
        <taxon>Bacillati</taxon>
        <taxon>Actinomycetota</taxon>
        <taxon>Actinomycetes</taxon>
        <taxon>Micromonosporales</taxon>
        <taxon>Micromonosporaceae</taxon>
        <taxon>Paractinoplanes</taxon>
    </lineage>
</organism>
<comment type="caution">
    <text evidence="1">The sequence shown here is derived from an EMBL/GenBank/DDBJ whole genome shotgun (WGS) entry which is preliminary data.</text>
</comment>
<dbReference type="PROSITE" id="PS00086">
    <property type="entry name" value="CYTOCHROME_P450"/>
    <property type="match status" value="1"/>
</dbReference>
<dbReference type="EMBL" id="BOMI01000006">
    <property type="protein sequence ID" value="GID71845.1"/>
    <property type="molecule type" value="Genomic_DNA"/>
</dbReference>
<protein>
    <recommendedName>
        <fullName evidence="3">Cytochrome P450</fullName>
    </recommendedName>
</protein>
<reference evidence="1 2" key="1">
    <citation type="submission" date="2021-01" db="EMBL/GenBank/DDBJ databases">
        <title>Whole genome shotgun sequence of Actinoplanes deccanensis NBRC 13994.</title>
        <authorList>
            <person name="Komaki H."/>
            <person name="Tamura T."/>
        </authorList>
    </citation>
    <scope>NUCLEOTIDE SEQUENCE [LARGE SCALE GENOMIC DNA]</scope>
    <source>
        <strain evidence="1 2">NBRC 13994</strain>
    </source>
</reference>
<dbReference type="InterPro" id="IPR017972">
    <property type="entry name" value="Cyt_P450_CS"/>
</dbReference>
<name>A0ABQ3XVS8_9ACTN</name>
<dbReference type="InterPro" id="IPR036396">
    <property type="entry name" value="Cyt_P450_sf"/>
</dbReference>
<evidence type="ECO:0000313" key="2">
    <source>
        <dbReference type="Proteomes" id="UP000609879"/>
    </source>
</evidence>
<dbReference type="Proteomes" id="UP000609879">
    <property type="component" value="Unassembled WGS sequence"/>
</dbReference>
<dbReference type="SUPFAM" id="SSF48264">
    <property type="entry name" value="Cytochrome P450"/>
    <property type="match status" value="1"/>
</dbReference>